<dbReference type="PANTHER" id="PTHR11276:SF28">
    <property type="entry name" value="DNA POLYMERASE LAMBDA"/>
    <property type="match status" value="1"/>
</dbReference>
<dbReference type="Pfam" id="PF14791">
    <property type="entry name" value="DNA_pol_B_thumb"/>
    <property type="match status" value="1"/>
</dbReference>
<feature type="region of interest" description="Disordered" evidence="17">
    <location>
        <begin position="440"/>
        <end position="481"/>
    </location>
</feature>
<dbReference type="PROSITE" id="PS50172">
    <property type="entry name" value="BRCT"/>
    <property type="match status" value="1"/>
</dbReference>
<dbReference type="InterPro" id="IPR010996">
    <property type="entry name" value="HHH_MUS81"/>
</dbReference>
<dbReference type="InterPro" id="IPR043519">
    <property type="entry name" value="NT_sf"/>
</dbReference>
<dbReference type="Pfam" id="PF10391">
    <property type="entry name" value="DNA_pol_lambd_f"/>
    <property type="match status" value="1"/>
</dbReference>
<dbReference type="GO" id="GO:0005634">
    <property type="term" value="C:nucleus"/>
    <property type="evidence" value="ECO:0007669"/>
    <property type="project" value="UniProtKB-SubCell"/>
</dbReference>
<comment type="function">
    <text evidence="16">DNA polymerase that functions in several pathways of DNA repair. Involved in base excision repair (BER) responsible for repair of lesions that give rise to abasic (AP) sites in DNA. Also contributes to DNA double-strand break repair by non-homologous end joining and homologous recombination. Has both template-dependent and template-independent (terminal transferase) DNA polymerase activities. Has also a 5'-deoxyribose-5-phosphate lyase (dRP lyase) activity.</text>
</comment>
<keyword evidence="10 16" id="KW-0239">DNA-directed DNA polymerase</keyword>
<comment type="cofactor">
    <cofactor evidence="1">
        <name>Mn(2+)</name>
        <dbReference type="ChEBI" id="CHEBI:29035"/>
    </cofactor>
</comment>
<dbReference type="GO" id="GO:0046872">
    <property type="term" value="F:metal ion binding"/>
    <property type="evidence" value="ECO:0007669"/>
    <property type="project" value="UniProtKB-UniRule"/>
</dbReference>
<feature type="compositionally biased region" description="Gly residues" evidence="17">
    <location>
        <begin position="465"/>
        <end position="479"/>
    </location>
</feature>
<dbReference type="SUPFAM" id="SSF81585">
    <property type="entry name" value="PsbU/PolX domain-like"/>
    <property type="match status" value="1"/>
</dbReference>
<name>A0AAD9I845_9PEZI</name>
<evidence type="ECO:0000256" key="4">
    <source>
        <dbReference type="ARBA" id="ARBA00022634"/>
    </source>
</evidence>
<evidence type="ECO:0000259" key="18">
    <source>
        <dbReference type="PROSITE" id="PS50172"/>
    </source>
</evidence>
<dbReference type="EC" id="2.7.7.7" evidence="16"/>
<dbReference type="InterPro" id="IPR036420">
    <property type="entry name" value="BRCT_dom_sf"/>
</dbReference>
<evidence type="ECO:0000256" key="12">
    <source>
        <dbReference type="ARBA" id="ARBA00023239"/>
    </source>
</evidence>
<dbReference type="Gene3D" id="1.10.150.20">
    <property type="entry name" value="5' to 3' exonuclease, C-terminal subdomain"/>
    <property type="match status" value="1"/>
</dbReference>
<dbReference type="GO" id="GO:0003887">
    <property type="term" value="F:DNA-directed DNA polymerase activity"/>
    <property type="evidence" value="ECO:0007669"/>
    <property type="project" value="UniProtKB-UniRule"/>
</dbReference>
<evidence type="ECO:0000256" key="7">
    <source>
        <dbReference type="ARBA" id="ARBA00022705"/>
    </source>
</evidence>
<accession>A0AAD9I845</accession>
<dbReference type="InterPro" id="IPR029398">
    <property type="entry name" value="PolB_thumb"/>
</dbReference>
<dbReference type="InterPro" id="IPR002008">
    <property type="entry name" value="DNA_pol_X_beta-like"/>
</dbReference>
<keyword evidence="8" id="KW-0479">Metal-binding</keyword>
<dbReference type="FunFam" id="1.10.150.110:FF:000005">
    <property type="entry name" value="DNA polymerase POL4"/>
    <property type="match status" value="1"/>
</dbReference>
<feature type="region of interest" description="Disordered" evidence="17">
    <location>
        <begin position="161"/>
        <end position="195"/>
    </location>
</feature>
<dbReference type="SMART" id="SM00483">
    <property type="entry name" value="POLXc"/>
    <property type="match status" value="1"/>
</dbReference>
<dbReference type="InterPro" id="IPR018944">
    <property type="entry name" value="DNA_pol_lambd_fingers_domain"/>
</dbReference>
<evidence type="ECO:0000256" key="5">
    <source>
        <dbReference type="ARBA" id="ARBA00022679"/>
    </source>
</evidence>
<keyword evidence="4" id="KW-0237">DNA synthesis</keyword>
<dbReference type="Pfam" id="PF14792">
    <property type="entry name" value="DNA_pol_B_palm"/>
    <property type="match status" value="1"/>
</dbReference>
<dbReference type="GO" id="GO:0003677">
    <property type="term" value="F:DNA binding"/>
    <property type="evidence" value="ECO:0007669"/>
    <property type="project" value="UniProtKB-UniRule"/>
</dbReference>
<dbReference type="CDD" id="cd00141">
    <property type="entry name" value="NT_POLXc"/>
    <property type="match status" value="1"/>
</dbReference>
<keyword evidence="20" id="KW-1185">Reference proteome</keyword>
<feature type="domain" description="BRCT" evidence="18">
    <location>
        <begin position="15"/>
        <end position="103"/>
    </location>
</feature>
<feature type="active site" description="Nucleophile; Schiff-base intermediate with DNA; for 5'-dRP lyase activity" evidence="15">
    <location>
        <position position="279"/>
    </location>
</feature>
<evidence type="ECO:0000256" key="17">
    <source>
        <dbReference type="SAM" id="MobiDB-lite"/>
    </source>
</evidence>
<dbReference type="SUPFAM" id="SSF52113">
    <property type="entry name" value="BRCT domain"/>
    <property type="match status" value="1"/>
</dbReference>
<feature type="compositionally biased region" description="Basic residues" evidence="17">
    <location>
        <begin position="183"/>
        <end position="193"/>
    </location>
</feature>
<reference evidence="19" key="1">
    <citation type="journal article" date="2023" name="Mol. Plant Microbe Interact.">
        <title>Elucidating the Obligate Nature and Biological Capacity of an Invasive Fungal Corn Pathogen.</title>
        <authorList>
            <person name="MacCready J.S."/>
            <person name="Roggenkamp E.M."/>
            <person name="Gdanetz K."/>
            <person name="Chilvers M.I."/>
        </authorList>
    </citation>
    <scope>NUCLEOTIDE SEQUENCE</scope>
    <source>
        <strain evidence="19">PM02</strain>
    </source>
</reference>
<evidence type="ECO:0000313" key="20">
    <source>
        <dbReference type="Proteomes" id="UP001217918"/>
    </source>
</evidence>
<dbReference type="InterPro" id="IPR027421">
    <property type="entry name" value="DNA_pol_lamdba_lyase_dom_sf"/>
</dbReference>
<dbReference type="EMBL" id="JAQQPM010000006">
    <property type="protein sequence ID" value="KAK2072994.1"/>
    <property type="molecule type" value="Genomic_DNA"/>
</dbReference>
<keyword evidence="9 16" id="KW-0227">DNA damage</keyword>
<evidence type="ECO:0000256" key="14">
    <source>
        <dbReference type="ARBA" id="ARBA00049244"/>
    </source>
</evidence>
<keyword evidence="11 16" id="KW-0234">DNA repair</keyword>
<dbReference type="SUPFAM" id="SSF47802">
    <property type="entry name" value="DNA polymerase beta, N-terminal domain-like"/>
    <property type="match status" value="1"/>
</dbReference>
<evidence type="ECO:0000256" key="8">
    <source>
        <dbReference type="ARBA" id="ARBA00022723"/>
    </source>
</evidence>
<comment type="caution">
    <text evidence="19">The sequence shown here is derived from an EMBL/GenBank/DDBJ whole genome shotgun (WGS) entry which is preliminary data.</text>
</comment>
<evidence type="ECO:0000256" key="1">
    <source>
        <dbReference type="ARBA" id="ARBA00001936"/>
    </source>
</evidence>
<keyword evidence="7" id="KW-0235">DNA replication</keyword>
<keyword evidence="6 16" id="KW-0548">Nucleotidyltransferase</keyword>
<dbReference type="Pfam" id="PF14716">
    <property type="entry name" value="HHH_8"/>
    <property type="match status" value="1"/>
</dbReference>
<dbReference type="SUPFAM" id="SSF81301">
    <property type="entry name" value="Nucleotidyltransferase"/>
    <property type="match status" value="1"/>
</dbReference>
<comment type="subcellular location">
    <subcellularLocation>
        <location evidence="2 16">Nucleus</location>
    </subcellularLocation>
</comment>
<keyword evidence="5 16" id="KW-0808">Transferase</keyword>
<dbReference type="InterPro" id="IPR001357">
    <property type="entry name" value="BRCT_dom"/>
</dbReference>
<feature type="compositionally biased region" description="Low complexity" evidence="17">
    <location>
        <begin position="117"/>
        <end position="131"/>
    </location>
</feature>
<dbReference type="GO" id="GO:0006303">
    <property type="term" value="P:double-strand break repair via nonhomologous end joining"/>
    <property type="evidence" value="ECO:0007669"/>
    <property type="project" value="TreeGrafter"/>
</dbReference>
<organism evidence="19 20">
    <name type="scientific">Phyllachora maydis</name>
    <dbReference type="NCBI Taxonomy" id="1825666"/>
    <lineage>
        <taxon>Eukaryota</taxon>
        <taxon>Fungi</taxon>
        <taxon>Dikarya</taxon>
        <taxon>Ascomycota</taxon>
        <taxon>Pezizomycotina</taxon>
        <taxon>Sordariomycetes</taxon>
        <taxon>Sordariomycetidae</taxon>
        <taxon>Phyllachorales</taxon>
        <taxon>Phyllachoraceae</taxon>
        <taxon>Phyllachora</taxon>
    </lineage>
</organism>
<dbReference type="AlphaFoldDB" id="A0AAD9I845"/>
<evidence type="ECO:0000313" key="19">
    <source>
        <dbReference type="EMBL" id="KAK2072994.1"/>
    </source>
</evidence>
<dbReference type="InterPro" id="IPR022312">
    <property type="entry name" value="DNA_pol_X"/>
</dbReference>
<dbReference type="Gene3D" id="1.10.150.110">
    <property type="entry name" value="DNA polymerase beta, N-terminal domain-like"/>
    <property type="match status" value="1"/>
</dbReference>
<dbReference type="PRINTS" id="PR00870">
    <property type="entry name" value="DNAPOLXBETA"/>
</dbReference>
<dbReference type="InterPro" id="IPR028207">
    <property type="entry name" value="DNA_pol_B_palm_palm"/>
</dbReference>
<evidence type="ECO:0000256" key="11">
    <source>
        <dbReference type="ARBA" id="ARBA00023204"/>
    </source>
</evidence>
<dbReference type="PRINTS" id="PR00869">
    <property type="entry name" value="DNAPOLX"/>
</dbReference>
<gene>
    <name evidence="19" type="ORF">P8C59_007309</name>
</gene>
<dbReference type="InterPro" id="IPR002054">
    <property type="entry name" value="DNA-dir_DNA_pol_X"/>
</dbReference>
<evidence type="ECO:0000256" key="2">
    <source>
        <dbReference type="ARBA" id="ARBA00004123"/>
    </source>
</evidence>
<evidence type="ECO:0000256" key="6">
    <source>
        <dbReference type="ARBA" id="ARBA00022695"/>
    </source>
</evidence>
<evidence type="ECO:0000256" key="13">
    <source>
        <dbReference type="ARBA" id="ARBA00023242"/>
    </source>
</evidence>
<dbReference type="Gene3D" id="3.40.50.10190">
    <property type="entry name" value="BRCT domain"/>
    <property type="match status" value="1"/>
</dbReference>
<evidence type="ECO:0000256" key="3">
    <source>
        <dbReference type="ARBA" id="ARBA00008323"/>
    </source>
</evidence>
<evidence type="ECO:0000256" key="15">
    <source>
        <dbReference type="PIRSR" id="PIRSR622312-50"/>
    </source>
</evidence>
<dbReference type="PANTHER" id="PTHR11276">
    <property type="entry name" value="DNA POLYMERASE TYPE-X FAMILY MEMBER"/>
    <property type="match status" value="1"/>
</dbReference>
<proteinExistence type="inferred from homology"/>
<evidence type="ECO:0000256" key="9">
    <source>
        <dbReference type="ARBA" id="ARBA00022763"/>
    </source>
</evidence>
<dbReference type="GO" id="GO:0016829">
    <property type="term" value="F:lyase activity"/>
    <property type="evidence" value="ECO:0007669"/>
    <property type="project" value="UniProtKB-KW"/>
</dbReference>
<evidence type="ECO:0000256" key="10">
    <source>
        <dbReference type="ARBA" id="ARBA00022932"/>
    </source>
</evidence>
<protein>
    <recommendedName>
        <fullName evidence="16">DNA polymerase</fullName>
        <ecNumber evidence="16">2.7.7.7</ecNumber>
    </recommendedName>
</protein>
<comment type="similarity">
    <text evidence="3 16">Belongs to the DNA polymerase type-X family.</text>
</comment>
<keyword evidence="13 16" id="KW-0539">Nucleus</keyword>
<evidence type="ECO:0000256" key="16">
    <source>
        <dbReference type="RuleBase" id="RU366014"/>
    </source>
</evidence>
<dbReference type="Gene3D" id="3.30.210.10">
    <property type="entry name" value="DNA polymerase, thumb domain"/>
    <property type="match status" value="1"/>
</dbReference>
<dbReference type="Proteomes" id="UP001217918">
    <property type="component" value="Unassembled WGS sequence"/>
</dbReference>
<dbReference type="Gene3D" id="3.30.460.10">
    <property type="entry name" value="Beta Polymerase, domain 2"/>
    <property type="match status" value="1"/>
</dbReference>
<dbReference type="FunFam" id="1.10.150.20:FF:000010">
    <property type="entry name" value="DNA polymerase lambda"/>
    <property type="match status" value="1"/>
</dbReference>
<comment type="catalytic activity">
    <reaction evidence="14 16">
        <text>DNA(n) + a 2'-deoxyribonucleoside 5'-triphosphate = DNA(n+1) + diphosphate</text>
        <dbReference type="Rhea" id="RHEA:22508"/>
        <dbReference type="Rhea" id="RHEA-COMP:17339"/>
        <dbReference type="Rhea" id="RHEA-COMP:17340"/>
        <dbReference type="ChEBI" id="CHEBI:33019"/>
        <dbReference type="ChEBI" id="CHEBI:61560"/>
        <dbReference type="ChEBI" id="CHEBI:173112"/>
        <dbReference type="EC" id="2.7.7.7"/>
    </reaction>
</comment>
<keyword evidence="12" id="KW-0456">Lyase</keyword>
<dbReference type="InterPro" id="IPR037160">
    <property type="entry name" value="DNA_Pol_thumb_sf"/>
</dbReference>
<sequence length="558" mass="61832">MAKRKRDSSSKEMPAELSIFRGLSFFYIPNNDIAKPRGIRIRKAQAYGAKWVRVLDEASHIVVDGKLRYDDIKDMLASGPSILPIVVNEEWPADCISWRKLLNPGQKRREQVEQVGDADAASASQEQQLEAVVEADNAGPKDELSDLIDVVQRYRDVPVDEENHALSEDEESGGSSQDERPAKRQHTSSRKAQKVIADEDGWACKRGGTKDSHKDAQNPNARTMEILQKMGDYYESTGVAWKPRAYRGAIAALQRQQVKISTVEQAYALAGVGKRLAEKIAEIAQTDGLQRLEHTHDDPRDAVLQTFVQIYDVGISRAAKWIAQGFRTLDDLRDKADLTRNQRIGIDHYDDLNTRIPRAEVTALGEYVKREAAQIDAAVELVIGGSYRRGADSSGDIDFIVTKKGTAAVVDLVPFLERLVEVLEEKGFLVATLAALRNHRQGEDGPGSQWHGCCVLPSDADPSPGGSGAGNGQGDGSGTPKGKPIWRRIDFLLVPELEYGAALLYFTGNDVFNRSMRLLASKRGMRLNQRGLYKEVMRAPAREKIGGVEYLSKRSIRQ</sequence>
<feature type="region of interest" description="Disordered" evidence="17">
    <location>
        <begin position="112"/>
        <end position="138"/>
    </location>
</feature>